<dbReference type="GO" id="GO:0043041">
    <property type="term" value="P:amino acid activation for nonribosomal peptide biosynthetic process"/>
    <property type="evidence" value="ECO:0007669"/>
    <property type="project" value="TreeGrafter"/>
</dbReference>
<keyword evidence="7" id="KW-1185">Reference proteome</keyword>
<evidence type="ECO:0000256" key="4">
    <source>
        <dbReference type="SAM" id="MobiDB-lite"/>
    </source>
</evidence>
<feature type="compositionally biased region" description="Low complexity" evidence="4">
    <location>
        <begin position="539"/>
        <end position="548"/>
    </location>
</feature>
<dbReference type="PROSITE" id="PS50075">
    <property type="entry name" value="CARRIER"/>
    <property type="match status" value="1"/>
</dbReference>
<dbReference type="Proteomes" id="UP000198937">
    <property type="component" value="Unassembled WGS sequence"/>
</dbReference>
<reference evidence="6 7" key="1">
    <citation type="submission" date="2016-06" db="EMBL/GenBank/DDBJ databases">
        <authorList>
            <person name="Kjaerup R.B."/>
            <person name="Dalgaard T.S."/>
            <person name="Juul-Madsen H.R."/>
        </authorList>
    </citation>
    <scope>NUCLEOTIDE SEQUENCE [LARGE SCALE GENOMIC DNA]</scope>
    <source>
        <strain evidence="6 7">DSM 45577</strain>
    </source>
</reference>
<evidence type="ECO:0000256" key="3">
    <source>
        <dbReference type="ARBA" id="ARBA00022553"/>
    </source>
</evidence>
<accession>A0A1C6UPT5</accession>
<dbReference type="AlphaFoldDB" id="A0A1C6UPT5"/>
<feature type="domain" description="Carrier" evidence="5">
    <location>
        <begin position="553"/>
        <end position="628"/>
    </location>
</feature>
<dbReference type="InterPro" id="IPR006162">
    <property type="entry name" value="Ppantetheine_attach_site"/>
</dbReference>
<dbReference type="OrthoDB" id="2472181at2"/>
<organism evidence="6 7">
    <name type="scientific">Micromonospora yangpuensis</name>
    <dbReference type="NCBI Taxonomy" id="683228"/>
    <lineage>
        <taxon>Bacteria</taxon>
        <taxon>Bacillati</taxon>
        <taxon>Actinomycetota</taxon>
        <taxon>Actinomycetes</taxon>
        <taxon>Micromonosporales</taxon>
        <taxon>Micromonosporaceae</taxon>
        <taxon>Micromonospora</taxon>
    </lineage>
</organism>
<dbReference type="Gene3D" id="3.30.559.10">
    <property type="entry name" value="Chloramphenicol acetyltransferase-like domain"/>
    <property type="match status" value="1"/>
</dbReference>
<evidence type="ECO:0000313" key="7">
    <source>
        <dbReference type="Proteomes" id="UP000198937"/>
    </source>
</evidence>
<evidence type="ECO:0000313" key="6">
    <source>
        <dbReference type="EMBL" id="SCL56057.1"/>
    </source>
</evidence>
<proteinExistence type="predicted"/>
<dbReference type="CDD" id="cd19531">
    <property type="entry name" value="LCL_NRPS-like"/>
    <property type="match status" value="1"/>
</dbReference>
<dbReference type="GO" id="GO:0003824">
    <property type="term" value="F:catalytic activity"/>
    <property type="evidence" value="ECO:0007669"/>
    <property type="project" value="InterPro"/>
</dbReference>
<dbReference type="RefSeq" id="WP_091438271.1">
    <property type="nucleotide sequence ID" value="NZ_BMMJ01000005.1"/>
</dbReference>
<dbReference type="EMBL" id="FMIA01000002">
    <property type="protein sequence ID" value="SCL56057.1"/>
    <property type="molecule type" value="Genomic_DNA"/>
</dbReference>
<dbReference type="GO" id="GO:0044550">
    <property type="term" value="P:secondary metabolite biosynthetic process"/>
    <property type="evidence" value="ECO:0007669"/>
    <property type="project" value="TreeGrafter"/>
</dbReference>
<dbReference type="Gene3D" id="1.10.1200.10">
    <property type="entry name" value="ACP-like"/>
    <property type="match status" value="1"/>
</dbReference>
<protein>
    <submittedName>
        <fullName evidence="6">Phosphopantetheine attachment site</fullName>
    </submittedName>
</protein>
<dbReference type="GO" id="GO:0031177">
    <property type="term" value="F:phosphopantetheine binding"/>
    <property type="evidence" value="ECO:0007669"/>
    <property type="project" value="InterPro"/>
</dbReference>
<name>A0A1C6UPT5_9ACTN</name>
<dbReference type="PROSITE" id="PS00012">
    <property type="entry name" value="PHOSPHOPANTETHEINE"/>
    <property type="match status" value="1"/>
</dbReference>
<dbReference type="SMART" id="SM00823">
    <property type="entry name" value="PKS_PP"/>
    <property type="match status" value="1"/>
</dbReference>
<dbReference type="GO" id="GO:0008610">
    <property type="term" value="P:lipid biosynthetic process"/>
    <property type="evidence" value="ECO:0007669"/>
    <property type="project" value="UniProtKB-ARBA"/>
</dbReference>
<keyword evidence="3" id="KW-0597">Phosphoprotein</keyword>
<dbReference type="PANTHER" id="PTHR45527">
    <property type="entry name" value="NONRIBOSOMAL PEPTIDE SYNTHETASE"/>
    <property type="match status" value="1"/>
</dbReference>
<dbReference type="InterPro" id="IPR020806">
    <property type="entry name" value="PKS_PP-bd"/>
</dbReference>
<comment type="cofactor">
    <cofactor evidence="1">
        <name>pantetheine 4'-phosphate</name>
        <dbReference type="ChEBI" id="CHEBI:47942"/>
    </cofactor>
</comment>
<dbReference type="STRING" id="683228.GA0070617_3131"/>
<evidence type="ECO:0000259" key="5">
    <source>
        <dbReference type="PROSITE" id="PS50075"/>
    </source>
</evidence>
<dbReference type="InterPro" id="IPR036736">
    <property type="entry name" value="ACP-like_sf"/>
</dbReference>
<dbReference type="Gene3D" id="3.30.559.30">
    <property type="entry name" value="Nonribosomal peptide synthetase, condensation domain"/>
    <property type="match status" value="1"/>
</dbReference>
<dbReference type="FunFam" id="1.10.1200.10:FF:000005">
    <property type="entry name" value="Nonribosomal peptide synthetase 1"/>
    <property type="match status" value="1"/>
</dbReference>
<gene>
    <name evidence="6" type="ORF">GA0070617_3131</name>
</gene>
<evidence type="ECO:0000256" key="1">
    <source>
        <dbReference type="ARBA" id="ARBA00001957"/>
    </source>
</evidence>
<evidence type="ECO:0000256" key="2">
    <source>
        <dbReference type="ARBA" id="ARBA00022450"/>
    </source>
</evidence>
<dbReference type="InterPro" id="IPR009081">
    <property type="entry name" value="PP-bd_ACP"/>
</dbReference>
<dbReference type="GO" id="GO:0005829">
    <property type="term" value="C:cytosol"/>
    <property type="evidence" value="ECO:0007669"/>
    <property type="project" value="TreeGrafter"/>
</dbReference>
<dbReference type="InterPro" id="IPR001242">
    <property type="entry name" value="Condensation_dom"/>
</dbReference>
<dbReference type="SUPFAM" id="SSF47336">
    <property type="entry name" value="ACP-like"/>
    <property type="match status" value="1"/>
</dbReference>
<feature type="region of interest" description="Disordered" evidence="4">
    <location>
        <begin position="533"/>
        <end position="556"/>
    </location>
</feature>
<sequence length="633" mass="68810">MTVDIGSDDRPDTRVRRLSLAQEQLWFLDQLAPGEATYTVLMVWRLRGPLRVDLLRRALTLVVARHEALRVTIDHVEGEPYQRVTPAGEVPLPVTDLRTLPPAEREQRVRAEIDARRDEPFDLAAGPLCRFALLRVADDEYVFCQGFHHIVTDGWSAAVVNTELAGAYRSLYAGGEPTFDDADLDFTGYAQAQRDRLTGAVLAEDLAFWRERLAGLPVLDLPADRPRPGAAEHRGATLIRQFPADLRGLVQRLADDHNASPFMVLAAAFDLVLSRYTGAVDVPVGVPMLGRPEPELEALVGMFVNMTVLRTDLSGDPTFGELIDRVADGTLELYEHQEVAFNQVVDAVRPVRDADRNPLFDVSLQLLGESNSGENLDLPEVTAEYVPLESRTSRFDMAINLIDTGGGLRANVEYASDLFDRWRIEALLGHLETVLRGAAADPDRRLSQLALVAGAEAEQLLAAGRDADATGPVYVVDPTLNLLPRGVPGELLRVVEPTGTDPQAVADPFRPGGYVVRTGERVRWSADLRLETLEGPGDGAAPAGPTADVADDAPRTPTEQRVADIFGEVLSRDGVGAQESFFAVGGNSLQAMRVVSRINKGFGIKLSVRTMYGNPTVRAVAAAVDQKTGGSEA</sequence>
<dbReference type="Pfam" id="PF00550">
    <property type="entry name" value="PP-binding"/>
    <property type="match status" value="1"/>
</dbReference>
<keyword evidence="2" id="KW-0596">Phosphopantetheine</keyword>
<dbReference type="InterPro" id="IPR023213">
    <property type="entry name" value="CAT-like_dom_sf"/>
</dbReference>
<dbReference type="PANTHER" id="PTHR45527:SF1">
    <property type="entry name" value="FATTY ACID SYNTHASE"/>
    <property type="match status" value="1"/>
</dbReference>
<dbReference type="Pfam" id="PF00668">
    <property type="entry name" value="Condensation"/>
    <property type="match status" value="1"/>
</dbReference>
<dbReference type="SUPFAM" id="SSF52777">
    <property type="entry name" value="CoA-dependent acyltransferases"/>
    <property type="match status" value="2"/>
</dbReference>